<evidence type="ECO:0000313" key="3">
    <source>
        <dbReference type="EMBL" id="VVE13126.1"/>
    </source>
</evidence>
<dbReference type="OrthoDB" id="531568at2"/>
<gene>
    <name evidence="3" type="ORF">PTE30175_02660</name>
</gene>
<keyword evidence="4" id="KW-1185">Reference proteome</keyword>
<sequence>MMRTTRYLLVPLLLTSATAATAAMAAERVYFVAPKDDANVMNPVTVKFGVDGMTVAPAGTATPGTGHHHLIIDGTAEPKGDVVPTDDTHLHFGKGQTETQIKLTPGDHTLTLQFADGAHRSFGPAMSQTIKVHVTGSN</sequence>
<evidence type="ECO:0000313" key="4">
    <source>
        <dbReference type="Proteomes" id="UP000414233"/>
    </source>
</evidence>
<evidence type="ECO:0000256" key="1">
    <source>
        <dbReference type="SAM" id="SignalP"/>
    </source>
</evidence>
<accession>A0A5E4VN20</accession>
<protein>
    <submittedName>
        <fullName evidence="3">ATPases of the AAA+ class</fullName>
    </submittedName>
</protein>
<keyword evidence="1" id="KW-0732">Signal</keyword>
<dbReference type="AlphaFoldDB" id="A0A5E4VN20"/>
<dbReference type="EMBL" id="CABPRZ010000010">
    <property type="protein sequence ID" value="VVE13126.1"/>
    <property type="molecule type" value="Genomic_DNA"/>
</dbReference>
<proteinExistence type="predicted"/>
<name>A0A5E4VN20_9BURK</name>
<feature type="signal peptide" evidence="1">
    <location>
        <begin position="1"/>
        <end position="22"/>
    </location>
</feature>
<feature type="chain" id="PRO_5023035187" evidence="1">
    <location>
        <begin position="23"/>
        <end position="138"/>
    </location>
</feature>
<organism evidence="3 4">
    <name type="scientific">Pandoraea terrae</name>
    <dbReference type="NCBI Taxonomy" id="1537710"/>
    <lineage>
        <taxon>Bacteria</taxon>
        <taxon>Pseudomonadati</taxon>
        <taxon>Pseudomonadota</taxon>
        <taxon>Betaproteobacteria</taxon>
        <taxon>Burkholderiales</taxon>
        <taxon>Burkholderiaceae</taxon>
        <taxon>Pandoraea</taxon>
    </lineage>
</organism>
<feature type="domain" description="DUF4399" evidence="2">
    <location>
        <begin position="46"/>
        <end position="134"/>
    </location>
</feature>
<dbReference type="Pfam" id="PF14347">
    <property type="entry name" value="DUF4399"/>
    <property type="match status" value="1"/>
</dbReference>
<dbReference type="InterPro" id="IPR025512">
    <property type="entry name" value="DUF4399"/>
</dbReference>
<reference evidence="3 4" key="1">
    <citation type="submission" date="2019-08" db="EMBL/GenBank/DDBJ databases">
        <authorList>
            <person name="Peeters C."/>
        </authorList>
    </citation>
    <scope>NUCLEOTIDE SEQUENCE [LARGE SCALE GENOMIC DNA]</scope>
    <source>
        <strain evidence="3 4">LMG 30175</strain>
    </source>
</reference>
<evidence type="ECO:0000259" key="2">
    <source>
        <dbReference type="Pfam" id="PF14347"/>
    </source>
</evidence>
<dbReference type="Proteomes" id="UP000414233">
    <property type="component" value="Unassembled WGS sequence"/>
</dbReference>